<dbReference type="AlphaFoldDB" id="A0A1Y1ZH25"/>
<organism evidence="1 2">
    <name type="scientific">Clohesyomyces aquaticus</name>
    <dbReference type="NCBI Taxonomy" id="1231657"/>
    <lineage>
        <taxon>Eukaryota</taxon>
        <taxon>Fungi</taxon>
        <taxon>Dikarya</taxon>
        <taxon>Ascomycota</taxon>
        <taxon>Pezizomycotina</taxon>
        <taxon>Dothideomycetes</taxon>
        <taxon>Pleosporomycetidae</taxon>
        <taxon>Pleosporales</taxon>
        <taxon>Lindgomycetaceae</taxon>
        <taxon>Clohesyomyces</taxon>
    </lineage>
</organism>
<name>A0A1Y1ZH25_9PLEO</name>
<proteinExistence type="predicted"/>
<feature type="non-terminal residue" evidence="1">
    <location>
        <position position="1"/>
    </location>
</feature>
<comment type="caution">
    <text evidence="1">The sequence shown here is derived from an EMBL/GenBank/DDBJ whole genome shotgun (WGS) entry which is preliminary data.</text>
</comment>
<protein>
    <submittedName>
        <fullName evidence="1">Uncharacterized protein</fullName>
    </submittedName>
</protein>
<keyword evidence="2" id="KW-1185">Reference proteome</keyword>
<dbReference type="Proteomes" id="UP000193144">
    <property type="component" value="Unassembled WGS sequence"/>
</dbReference>
<evidence type="ECO:0000313" key="1">
    <source>
        <dbReference type="EMBL" id="ORY09562.1"/>
    </source>
</evidence>
<gene>
    <name evidence="1" type="ORF">BCR34DRAFT_486992</name>
</gene>
<sequence length="51" mass="5441">KLVDYVLSLPALLGAYSGSNVTLILDSKVTRLGYFILDNATNNNSAVIELA</sequence>
<evidence type="ECO:0000313" key="2">
    <source>
        <dbReference type="Proteomes" id="UP000193144"/>
    </source>
</evidence>
<dbReference type="OrthoDB" id="3693538at2759"/>
<dbReference type="EMBL" id="MCFA01000084">
    <property type="protein sequence ID" value="ORY09562.1"/>
    <property type="molecule type" value="Genomic_DNA"/>
</dbReference>
<reference evidence="1 2" key="1">
    <citation type="submission" date="2016-07" db="EMBL/GenBank/DDBJ databases">
        <title>Pervasive Adenine N6-methylation of Active Genes in Fungi.</title>
        <authorList>
            <consortium name="DOE Joint Genome Institute"/>
            <person name="Mondo S.J."/>
            <person name="Dannebaum R.O."/>
            <person name="Kuo R.C."/>
            <person name="Labutti K."/>
            <person name="Haridas S."/>
            <person name="Kuo A."/>
            <person name="Salamov A."/>
            <person name="Ahrendt S.R."/>
            <person name="Lipzen A."/>
            <person name="Sullivan W."/>
            <person name="Andreopoulos W.B."/>
            <person name="Clum A."/>
            <person name="Lindquist E."/>
            <person name="Daum C."/>
            <person name="Ramamoorthy G.K."/>
            <person name="Gryganskyi A."/>
            <person name="Culley D."/>
            <person name="Magnuson J.K."/>
            <person name="James T.Y."/>
            <person name="O'Malley M.A."/>
            <person name="Stajich J.E."/>
            <person name="Spatafora J.W."/>
            <person name="Visel A."/>
            <person name="Grigoriev I.V."/>
        </authorList>
    </citation>
    <scope>NUCLEOTIDE SEQUENCE [LARGE SCALE GENOMIC DNA]</scope>
    <source>
        <strain evidence="1 2">CBS 115471</strain>
    </source>
</reference>
<accession>A0A1Y1ZH25</accession>